<comment type="caution">
    <text evidence="2">The sequence shown here is derived from an EMBL/GenBank/DDBJ whole genome shotgun (WGS) entry which is preliminary data.</text>
</comment>
<dbReference type="Proteomes" id="UP000499080">
    <property type="component" value="Unassembled WGS sequence"/>
</dbReference>
<protein>
    <recommendedName>
        <fullName evidence="1">Tyrosine-protein phosphatase domain-containing protein</fullName>
    </recommendedName>
</protein>
<dbReference type="InterPro" id="IPR000242">
    <property type="entry name" value="PTP_cat"/>
</dbReference>
<evidence type="ECO:0000313" key="2">
    <source>
        <dbReference type="EMBL" id="GBL77034.1"/>
    </source>
</evidence>
<name>A0A4Y2ADI3_ARAVE</name>
<dbReference type="Gene3D" id="3.90.190.10">
    <property type="entry name" value="Protein tyrosine phosphatase superfamily"/>
    <property type="match status" value="1"/>
</dbReference>
<dbReference type="Pfam" id="PF00102">
    <property type="entry name" value="Y_phosphatase"/>
    <property type="match status" value="1"/>
</dbReference>
<accession>A0A4Y2ADI3</accession>
<dbReference type="GO" id="GO:0004725">
    <property type="term" value="F:protein tyrosine phosphatase activity"/>
    <property type="evidence" value="ECO:0007669"/>
    <property type="project" value="InterPro"/>
</dbReference>
<dbReference type="SUPFAM" id="SSF52799">
    <property type="entry name" value="(Phosphotyrosine protein) phosphatases II"/>
    <property type="match status" value="1"/>
</dbReference>
<gene>
    <name evidence="2" type="ORF">AVEN_12686_1</name>
</gene>
<reference evidence="2 3" key="1">
    <citation type="journal article" date="2019" name="Sci. Rep.">
        <title>Orb-weaving spider Araneus ventricosus genome elucidates the spidroin gene catalogue.</title>
        <authorList>
            <person name="Kono N."/>
            <person name="Nakamura H."/>
            <person name="Ohtoshi R."/>
            <person name="Moran D.A.P."/>
            <person name="Shinohara A."/>
            <person name="Yoshida Y."/>
            <person name="Fujiwara M."/>
            <person name="Mori M."/>
            <person name="Tomita M."/>
            <person name="Arakawa K."/>
        </authorList>
    </citation>
    <scope>NUCLEOTIDE SEQUENCE [LARGE SCALE GENOMIC DNA]</scope>
</reference>
<evidence type="ECO:0000313" key="3">
    <source>
        <dbReference type="Proteomes" id="UP000499080"/>
    </source>
</evidence>
<sequence length="115" mass="12626">MDRVGICLEAVYCMRHGGTEAAAFCCLTTLKKQLEYEKCVDIYLHAKLYHMRRPGMWKTQDDLMFLYRALENIIPTGSSETESALGNATNGHVNVNSNGHAVKLASASSKESAAA</sequence>
<organism evidence="2 3">
    <name type="scientific">Araneus ventricosus</name>
    <name type="common">Orbweaver spider</name>
    <name type="synonym">Epeira ventricosa</name>
    <dbReference type="NCBI Taxonomy" id="182803"/>
    <lineage>
        <taxon>Eukaryota</taxon>
        <taxon>Metazoa</taxon>
        <taxon>Ecdysozoa</taxon>
        <taxon>Arthropoda</taxon>
        <taxon>Chelicerata</taxon>
        <taxon>Arachnida</taxon>
        <taxon>Araneae</taxon>
        <taxon>Araneomorphae</taxon>
        <taxon>Entelegynae</taxon>
        <taxon>Araneoidea</taxon>
        <taxon>Araneidae</taxon>
        <taxon>Araneus</taxon>
    </lineage>
</organism>
<dbReference type="OrthoDB" id="6371915at2759"/>
<evidence type="ECO:0000259" key="1">
    <source>
        <dbReference type="Pfam" id="PF00102"/>
    </source>
</evidence>
<proteinExistence type="predicted"/>
<dbReference type="AlphaFoldDB" id="A0A4Y2ADI3"/>
<dbReference type="EMBL" id="BGPR01000011">
    <property type="protein sequence ID" value="GBL77034.1"/>
    <property type="molecule type" value="Genomic_DNA"/>
</dbReference>
<feature type="domain" description="Tyrosine-protein phosphatase" evidence="1">
    <location>
        <begin position="15"/>
        <end position="70"/>
    </location>
</feature>
<keyword evidence="3" id="KW-1185">Reference proteome</keyword>
<dbReference type="InterPro" id="IPR029021">
    <property type="entry name" value="Prot-tyrosine_phosphatase-like"/>
</dbReference>